<accession>A0A2I9LNQ6</accession>
<feature type="signal peptide" evidence="5">
    <location>
        <begin position="1"/>
        <end position="22"/>
    </location>
</feature>
<dbReference type="Gene3D" id="3.30.30.10">
    <property type="entry name" value="Knottin, scorpion toxin-like"/>
    <property type="match status" value="1"/>
</dbReference>
<proteinExistence type="predicted"/>
<comment type="subcellular location">
    <subcellularLocation>
        <location evidence="1">Secreted</location>
    </subcellularLocation>
</comment>
<evidence type="ECO:0000256" key="3">
    <source>
        <dbReference type="ARBA" id="ARBA00022773"/>
    </source>
</evidence>
<evidence type="ECO:0000313" key="6">
    <source>
        <dbReference type="EMBL" id="MBW20013.1"/>
    </source>
</evidence>
<keyword evidence="5" id="KW-0732">Signal</keyword>
<dbReference type="GO" id="GO:0015459">
    <property type="term" value="F:potassium channel regulator activity"/>
    <property type="evidence" value="ECO:0007669"/>
    <property type="project" value="UniProtKB-KW"/>
</dbReference>
<dbReference type="GO" id="GO:0005576">
    <property type="term" value="C:extracellular region"/>
    <property type="evidence" value="ECO:0007669"/>
    <property type="project" value="UniProtKB-SubCell"/>
</dbReference>
<dbReference type="InterPro" id="IPR036574">
    <property type="entry name" value="Scorpion_toxin-like_sf"/>
</dbReference>
<name>A0A2I9LNQ6_9SCOR</name>
<evidence type="ECO:0000256" key="5">
    <source>
        <dbReference type="SAM" id="SignalP"/>
    </source>
</evidence>
<reference evidence="6" key="1">
    <citation type="journal article" date="2017" name="Toxicon">
        <title>Venom-gland transcriptomics and venom proteomics of the Hentz striped scorpion (Centruroides hentzi; Buthidae) reveal high toxin diversity in a harmless member of a lethal family.</title>
        <authorList>
            <person name="Ward M.J."/>
            <person name="Ellsworth S.A."/>
            <person name="Rokyta D.R."/>
        </authorList>
    </citation>
    <scope>NUCLEOTIDE SEQUENCE</scope>
    <source>
        <tissue evidence="6">Venom gland</tissue>
    </source>
</reference>
<dbReference type="GO" id="GO:0008200">
    <property type="term" value="F:ion channel inhibitor activity"/>
    <property type="evidence" value="ECO:0007669"/>
    <property type="project" value="InterPro"/>
</dbReference>
<keyword evidence="4" id="KW-0872">Ion channel impairing toxin</keyword>
<evidence type="ECO:0000256" key="1">
    <source>
        <dbReference type="ARBA" id="ARBA00004613"/>
    </source>
</evidence>
<keyword evidence="4" id="KW-0800">Toxin</keyword>
<dbReference type="PRINTS" id="PR00286">
    <property type="entry name" value="CHARYBDTOXIN"/>
</dbReference>
<organism evidence="6">
    <name type="scientific">Centruroides hentzi</name>
    <dbReference type="NCBI Taxonomy" id="88313"/>
    <lineage>
        <taxon>Eukaryota</taxon>
        <taxon>Metazoa</taxon>
        <taxon>Ecdysozoa</taxon>
        <taxon>Arthropoda</taxon>
        <taxon>Chelicerata</taxon>
        <taxon>Arachnida</taxon>
        <taxon>Scorpiones</taxon>
        <taxon>Buthida</taxon>
        <taxon>Buthoidea</taxon>
        <taxon>Buthidae</taxon>
        <taxon>Centruroides</taxon>
    </lineage>
</organism>
<sequence>MKAFYGILIIVLFCSMFNLSEEVFIDKKCFSSSECWPECKKAVGTYQGKCMNGGCKCYP</sequence>
<protein>
    <submittedName>
        <fullName evidence="6">AKTx</fullName>
    </submittedName>
</protein>
<dbReference type="AlphaFoldDB" id="A0A2I9LNQ6"/>
<dbReference type="InterPro" id="IPR001947">
    <property type="entry name" value="Scorpion_toxinS_K_inh"/>
</dbReference>
<evidence type="ECO:0000256" key="4">
    <source>
        <dbReference type="ARBA" id="ARBA00022872"/>
    </source>
</evidence>
<evidence type="ECO:0000256" key="2">
    <source>
        <dbReference type="ARBA" id="ARBA00022525"/>
    </source>
</evidence>
<dbReference type="PROSITE" id="PS01138">
    <property type="entry name" value="SCORP_SHORT_TOXIN"/>
    <property type="match status" value="1"/>
</dbReference>
<dbReference type="SUPFAM" id="SSF57095">
    <property type="entry name" value="Scorpion toxin-like"/>
    <property type="match status" value="1"/>
</dbReference>
<keyword evidence="2" id="KW-0964">Secreted</keyword>
<keyword evidence="3" id="KW-0632">Potassium channel impairing toxin</keyword>
<feature type="chain" id="PRO_5014319170" evidence="5">
    <location>
        <begin position="23"/>
        <end position="59"/>
    </location>
</feature>
<dbReference type="EMBL" id="GFWZ01000023">
    <property type="protein sequence ID" value="MBW20013.1"/>
    <property type="molecule type" value="Transcribed_RNA"/>
</dbReference>
<dbReference type="Pfam" id="PF00451">
    <property type="entry name" value="Toxin_2"/>
    <property type="match status" value="1"/>
</dbReference>